<dbReference type="Proteomes" id="UP001627154">
    <property type="component" value="Unassembled WGS sequence"/>
</dbReference>
<dbReference type="EMBL" id="JBJJXI010000128">
    <property type="protein sequence ID" value="KAL3388818.1"/>
    <property type="molecule type" value="Genomic_DNA"/>
</dbReference>
<organism evidence="1 2">
    <name type="scientific">Trichogramma kaykai</name>
    <dbReference type="NCBI Taxonomy" id="54128"/>
    <lineage>
        <taxon>Eukaryota</taxon>
        <taxon>Metazoa</taxon>
        <taxon>Ecdysozoa</taxon>
        <taxon>Arthropoda</taxon>
        <taxon>Hexapoda</taxon>
        <taxon>Insecta</taxon>
        <taxon>Pterygota</taxon>
        <taxon>Neoptera</taxon>
        <taxon>Endopterygota</taxon>
        <taxon>Hymenoptera</taxon>
        <taxon>Apocrita</taxon>
        <taxon>Proctotrupomorpha</taxon>
        <taxon>Chalcidoidea</taxon>
        <taxon>Trichogrammatidae</taxon>
        <taxon>Trichogramma</taxon>
    </lineage>
</organism>
<name>A0ABD2W7D7_9HYME</name>
<proteinExistence type="predicted"/>
<accession>A0ABD2W7D7</accession>
<keyword evidence="2" id="KW-1185">Reference proteome</keyword>
<reference evidence="1 2" key="1">
    <citation type="journal article" date="2024" name="bioRxiv">
        <title>A reference genome for Trichogramma kaykai: A tiny desert-dwelling parasitoid wasp with competing sex-ratio distorters.</title>
        <authorList>
            <person name="Culotta J."/>
            <person name="Lindsey A.R."/>
        </authorList>
    </citation>
    <scope>NUCLEOTIDE SEQUENCE [LARGE SCALE GENOMIC DNA]</scope>
    <source>
        <strain evidence="1 2">KSX58</strain>
    </source>
</reference>
<evidence type="ECO:0000313" key="2">
    <source>
        <dbReference type="Proteomes" id="UP001627154"/>
    </source>
</evidence>
<dbReference type="AlphaFoldDB" id="A0ABD2W7D7"/>
<comment type="caution">
    <text evidence="1">The sequence shown here is derived from an EMBL/GenBank/DDBJ whole genome shotgun (WGS) entry which is preliminary data.</text>
</comment>
<evidence type="ECO:0000313" key="1">
    <source>
        <dbReference type="EMBL" id="KAL3388818.1"/>
    </source>
</evidence>
<sequence length="172" mass="18757">MHENLGLEQEKKKKEICKVIRTATVAAAVVKDSVSFRKFINGNKAPGESIFLGNCRESMKEVLLTTSARKTWHKGFGSKSLSDQVSSAFHFFQNIKSTFLPRTAASAAAAAAAVCARGAEPQPTPPLLLLLLLTAGCYIIAASNDVPTLPDPSFSEYCAVYAVRMRCRQYIR</sequence>
<gene>
    <name evidence="1" type="ORF">TKK_016239</name>
</gene>
<protein>
    <submittedName>
        <fullName evidence="1">Uncharacterized protein</fullName>
    </submittedName>
</protein>